<evidence type="ECO:0000313" key="5">
    <source>
        <dbReference type="Proteomes" id="UP001214201"/>
    </source>
</evidence>
<dbReference type="InterPro" id="IPR013392">
    <property type="entry name" value="T3SS_HrpB7"/>
</dbReference>
<accession>A0A2S7DF59</accession>
<evidence type="ECO:0000313" key="2">
    <source>
        <dbReference type="EMBL" id="PPU72458.1"/>
    </source>
</evidence>
<name>A0A2S7DF59_9XANT</name>
<dbReference type="GO" id="GO:0016301">
    <property type="term" value="F:kinase activity"/>
    <property type="evidence" value="ECO:0007669"/>
    <property type="project" value="UniProtKB-KW"/>
</dbReference>
<gene>
    <name evidence="3" type="ORF">K6978_17345</name>
    <name evidence="2" type="ORF">XcuCFBP2542_17240</name>
</gene>
<reference evidence="2 4" key="1">
    <citation type="submission" date="2016-08" db="EMBL/GenBank/DDBJ databases">
        <authorList>
            <person name="Seilhamer J.J."/>
        </authorList>
    </citation>
    <scope>NUCLEOTIDE SEQUENCE [LARGE SCALE GENOMIC DNA]</scope>
    <source>
        <strain evidence="2 4">CFBP2542</strain>
    </source>
</reference>
<proteinExistence type="predicted"/>
<keyword evidence="1" id="KW-0175">Coiled coil</keyword>
<keyword evidence="5" id="KW-1185">Reference proteome</keyword>
<dbReference type="EMBL" id="MDED01000050">
    <property type="protein sequence ID" value="PPU72458.1"/>
    <property type="molecule type" value="Genomic_DNA"/>
</dbReference>
<feature type="coiled-coil region" evidence="1">
    <location>
        <begin position="129"/>
        <end position="158"/>
    </location>
</feature>
<evidence type="ECO:0000313" key="3">
    <source>
        <dbReference type="EMBL" id="WDM71105.1"/>
    </source>
</evidence>
<reference evidence="3 5" key="2">
    <citation type="submission" date="2021-08" db="EMBL/GenBank/DDBJ databases">
        <title>Genome sequences of Xanthomonas cucurbitae isolates from 5 Midwestern US states.</title>
        <authorList>
            <person name="Hind S.R."/>
        </authorList>
    </citation>
    <scope>NUCLEOTIDE SEQUENCE [LARGE SCALE GENOMIC DNA]</scope>
    <source>
        <strain evidence="3 5">OH_261</strain>
    </source>
</reference>
<dbReference type="Proteomes" id="UP000239561">
    <property type="component" value="Unassembled WGS sequence"/>
</dbReference>
<sequence length="169" mass="19049">MHDRCGIWLTLQRLKERRSERTQERLNDCRRAAEQAERAYADRLQEHDACKERLVACDQALADKASAGQSIGIQSIVEHQRFRAVLEERYHAAAQPLTAASQALHDAREEVAATQLVLCRLQTQAEMCAEKAAKARRMVQAECEAAEEEEAIEALLALRSYRALHGAEP</sequence>
<dbReference type="Proteomes" id="UP001214201">
    <property type="component" value="Chromosome"/>
</dbReference>
<keyword evidence="2" id="KW-0418">Kinase</keyword>
<keyword evidence="2" id="KW-0808">Transferase</keyword>
<dbReference type="Gene3D" id="1.10.287.1700">
    <property type="match status" value="1"/>
</dbReference>
<dbReference type="RefSeq" id="WP_104605285.1">
    <property type="nucleotide sequence ID" value="NZ_CP082213.1"/>
</dbReference>
<dbReference type="AlphaFoldDB" id="A0A2S7DF59"/>
<dbReference type="EMBL" id="CP082214">
    <property type="protein sequence ID" value="WDM71105.1"/>
    <property type="molecule type" value="Genomic_DNA"/>
</dbReference>
<protein>
    <submittedName>
        <fullName evidence="2">Serine kinase</fullName>
    </submittedName>
</protein>
<dbReference type="Pfam" id="PF09486">
    <property type="entry name" value="HrpB7"/>
    <property type="match status" value="1"/>
</dbReference>
<dbReference type="InterPro" id="IPR053716">
    <property type="entry name" value="Flag_assembly_chemotaxis_eff"/>
</dbReference>
<organism evidence="2 4">
    <name type="scientific">Xanthomonas cucurbitae</name>
    <dbReference type="NCBI Taxonomy" id="56453"/>
    <lineage>
        <taxon>Bacteria</taxon>
        <taxon>Pseudomonadati</taxon>
        <taxon>Pseudomonadota</taxon>
        <taxon>Gammaproteobacteria</taxon>
        <taxon>Lysobacterales</taxon>
        <taxon>Lysobacteraceae</taxon>
        <taxon>Xanthomonas</taxon>
    </lineage>
</organism>
<evidence type="ECO:0000256" key="1">
    <source>
        <dbReference type="SAM" id="Coils"/>
    </source>
</evidence>
<evidence type="ECO:0000313" key="4">
    <source>
        <dbReference type="Proteomes" id="UP000239561"/>
    </source>
</evidence>
<feature type="coiled-coil region" evidence="1">
    <location>
        <begin position="19"/>
        <end position="46"/>
    </location>
</feature>